<dbReference type="InterPro" id="IPR012373">
    <property type="entry name" value="Ferrdict_sens_TM"/>
</dbReference>
<dbReference type="Pfam" id="PF04773">
    <property type="entry name" value="FecR"/>
    <property type="match status" value="1"/>
</dbReference>
<dbReference type="PANTHER" id="PTHR30273:SF2">
    <property type="entry name" value="PROTEIN FECR"/>
    <property type="match status" value="1"/>
</dbReference>
<reference evidence="5" key="1">
    <citation type="journal article" date="2019" name="Int. J. Syst. Evol. Microbiol.">
        <title>The Global Catalogue of Microorganisms (GCM) 10K type strain sequencing project: providing services to taxonomists for standard genome sequencing and annotation.</title>
        <authorList>
            <consortium name="The Broad Institute Genomics Platform"/>
            <consortium name="The Broad Institute Genome Sequencing Center for Infectious Disease"/>
            <person name="Wu L."/>
            <person name="Ma J."/>
        </authorList>
    </citation>
    <scope>NUCLEOTIDE SEQUENCE [LARGE SCALE GENOMIC DNA]</scope>
    <source>
        <strain evidence="5">CGMCC 1.16275</strain>
    </source>
</reference>
<name>A0ABW2L161_9PROT</name>
<dbReference type="InterPro" id="IPR006860">
    <property type="entry name" value="FecR"/>
</dbReference>
<dbReference type="InterPro" id="IPR032623">
    <property type="entry name" value="FecR_N"/>
</dbReference>
<feature type="domain" description="FecR N-terminal" evidence="3">
    <location>
        <begin position="19"/>
        <end position="59"/>
    </location>
</feature>
<keyword evidence="5" id="KW-1185">Reference proteome</keyword>
<feature type="domain" description="FecR protein" evidence="2">
    <location>
        <begin position="110"/>
        <end position="201"/>
    </location>
</feature>
<dbReference type="PIRSF" id="PIRSF018266">
    <property type="entry name" value="FecR"/>
    <property type="match status" value="1"/>
</dbReference>
<evidence type="ECO:0000256" key="1">
    <source>
        <dbReference type="SAM" id="MobiDB-lite"/>
    </source>
</evidence>
<comment type="caution">
    <text evidence="4">The sequence shown here is derived from an EMBL/GenBank/DDBJ whole genome shotgun (WGS) entry which is preliminary data.</text>
</comment>
<evidence type="ECO:0000259" key="2">
    <source>
        <dbReference type="Pfam" id="PF04773"/>
    </source>
</evidence>
<sequence>MLTRLFPFLDRRRAAARAEAGRWWLLMRDDATAPQLLAAFSDWLEADPAHPAAFEEVCRRLGPPGPARSPRPAAPPQAAPRRAWRPALALAAVLTAAVIAAHGPAPRPDIAVPPGQWQEDRLADGSVVAFGPGSRGWLRFDERLREIRLDTGSVIVEAAPDPQRPLVVETPHGSVRVVGTRFLVVADGSRTGVTVSHGAVETVAAARPEERRILRPPDHVQLTPTGIVEPAPGAVADTADEVRQGWRSFAAAPLADVAEALAAASGERILVLPTAPAAAVTGRFRMRDAGPTLALLADAYGLRRLEPWPGTTVIY</sequence>
<dbReference type="PANTHER" id="PTHR30273">
    <property type="entry name" value="PERIPLASMIC SIGNAL SENSOR AND SIGMA FACTOR ACTIVATOR FECR-RELATED"/>
    <property type="match status" value="1"/>
</dbReference>
<dbReference type="RefSeq" id="WP_377360651.1">
    <property type="nucleotide sequence ID" value="NZ_JBHTCM010000026.1"/>
</dbReference>
<accession>A0ABW2L161</accession>
<protein>
    <submittedName>
        <fullName evidence="4">FecR family protein</fullName>
    </submittedName>
</protein>
<feature type="region of interest" description="Disordered" evidence="1">
    <location>
        <begin position="59"/>
        <end position="80"/>
    </location>
</feature>
<proteinExistence type="predicted"/>
<dbReference type="EMBL" id="JBHTCM010000026">
    <property type="protein sequence ID" value="MFC7335113.1"/>
    <property type="molecule type" value="Genomic_DNA"/>
</dbReference>
<dbReference type="Gene3D" id="2.60.120.1440">
    <property type="match status" value="1"/>
</dbReference>
<feature type="compositionally biased region" description="Pro residues" evidence="1">
    <location>
        <begin position="63"/>
        <end position="78"/>
    </location>
</feature>
<dbReference type="Pfam" id="PF16220">
    <property type="entry name" value="DUF4880"/>
    <property type="match status" value="1"/>
</dbReference>
<organism evidence="4 5">
    <name type="scientific">Rhodocista pekingensis</name>
    <dbReference type="NCBI Taxonomy" id="201185"/>
    <lineage>
        <taxon>Bacteria</taxon>
        <taxon>Pseudomonadati</taxon>
        <taxon>Pseudomonadota</taxon>
        <taxon>Alphaproteobacteria</taxon>
        <taxon>Rhodospirillales</taxon>
        <taxon>Azospirillaceae</taxon>
        <taxon>Rhodocista</taxon>
    </lineage>
</organism>
<evidence type="ECO:0000259" key="3">
    <source>
        <dbReference type="Pfam" id="PF16220"/>
    </source>
</evidence>
<evidence type="ECO:0000313" key="5">
    <source>
        <dbReference type="Proteomes" id="UP001596456"/>
    </source>
</evidence>
<dbReference type="Proteomes" id="UP001596456">
    <property type="component" value="Unassembled WGS sequence"/>
</dbReference>
<evidence type="ECO:0000313" key="4">
    <source>
        <dbReference type="EMBL" id="MFC7335113.1"/>
    </source>
</evidence>
<gene>
    <name evidence="4" type="ORF">ACFQPS_18240</name>
</gene>